<dbReference type="EMBL" id="JH692063">
    <property type="protein sequence ID" value="EIP87482.1"/>
    <property type="molecule type" value="Genomic_DNA"/>
</dbReference>
<proteinExistence type="predicted"/>
<organism evidence="2 3">
    <name type="scientific">Burkholderia humptydooensis MSMB43</name>
    <dbReference type="NCBI Taxonomy" id="441157"/>
    <lineage>
        <taxon>Bacteria</taxon>
        <taxon>Pseudomonadati</taxon>
        <taxon>Pseudomonadota</taxon>
        <taxon>Betaproteobacteria</taxon>
        <taxon>Burkholderiales</taxon>
        <taxon>Burkholderiaceae</taxon>
        <taxon>Burkholderia</taxon>
        <taxon>pseudomallei group</taxon>
    </lineage>
</organism>
<sequence>MAEGSHLRSVSSVGCAVGRPAPAGVAPGMARSRGARPGCVSRRILKRFVRGCRASGAAQARRRFDTGARIAARSARIDRIGRNLRGATT</sequence>
<reference evidence="3" key="1">
    <citation type="journal article" date="2012" name="J. Bacteriol.">
        <title>Revised Genome Sequence of Burkholderia thailandensis MSMB43 with Improved Annotation.</title>
        <authorList>
            <person name="Zhuo Y."/>
            <person name="Liu L."/>
            <person name="Wang Q."/>
            <person name="Liu X."/>
            <person name="Ren B."/>
            <person name="Liu M."/>
            <person name="Ni P."/>
            <person name="Cheng Y.Q."/>
            <person name="Zhang L."/>
        </authorList>
    </citation>
    <scope>NUCLEOTIDE SEQUENCE [LARGE SCALE GENOMIC DNA]</scope>
    <source>
        <strain evidence="3">MSMB43</strain>
    </source>
</reference>
<gene>
    <name evidence="2" type="ORF">A33K_15503</name>
</gene>
<keyword evidence="3" id="KW-1185">Reference proteome</keyword>
<feature type="compositionally biased region" description="Low complexity" evidence="1">
    <location>
        <begin position="13"/>
        <end position="28"/>
    </location>
</feature>
<evidence type="ECO:0000313" key="3">
    <source>
        <dbReference type="Proteomes" id="UP000004682"/>
    </source>
</evidence>
<evidence type="ECO:0000313" key="2">
    <source>
        <dbReference type="EMBL" id="EIP87482.1"/>
    </source>
</evidence>
<accession>A0ABN0G5F7</accession>
<feature type="region of interest" description="Disordered" evidence="1">
    <location>
        <begin position="1"/>
        <end position="35"/>
    </location>
</feature>
<evidence type="ECO:0000256" key="1">
    <source>
        <dbReference type="SAM" id="MobiDB-lite"/>
    </source>
</evidence>
<name>A0ABN0G5F7_9BURK</name>
<dbReference type="Proteomes" id="UP000004682">
    <property type="component" value="Unassembled WGS sequence"/>
</dbReference>
<protein>
    <submittedName>
        <fullName evidence="2">Uncharacterized protein</fullName>
    </submittedName>
</protein>